<proteinExistence type="predicted"/>
<reference evidence="3 4" key="1">
    <citation type="submission" date="2024-04" db="EMBL/GenBank/DDBJ databases">
        <authorList>
            <consortium name="Genoscope - CEA"/>
            <person name="William W."/>
        </authorList>
    </citation>
    <scope>NUCLEOTIDE SEQUENCE [LARGE SCALE GENOMIC DNA]</scope>
</reference>
<keyword evidence="2" id="KW-0732">Signal</keyword>
<organism evidence="3 4">
    <name type="scientific">Lymnaea stagnalis</name>
    <name type="common">Great pond snail</name>
    <name type="synonym">Helix stagnalis</name>
    <dbReference type="NCBI Taxonomy" id="6523"/>
    <lineage>
        <taxon>Eukaryota</taxon>
        <taxon>Metazoa</taxon>
        <taxon>Spiralia</taxon>
        <taxon>Lophotrochozoa</taxon>
        <taxon>Mollusca</taxon>
        <taxon>Gastropoda</taxon>
        <taxon>Heterobranchia</taxon>
        <taxon>Euthyneura</taxon>
        <taxon>Panpulmonata</taxon>
        <taxon>Hygrophila</taxon>
        <taxon>Lymnaeoidea</taxon>
        <taxon>Lymnaeidae</taxon>
        <taxon>Lymnaea</taxon>
    </lineage>
</organism>
<feature type="chain" id="PRO_5043830751" evidence="2">
    <location>
        <begin position="22"/>
        <end position="149"/>
    </location>
</feature>
<keyword evidence="4" id="KW-1185">Reference proteome</keyword>
<evidence type="ECO:0000313" key="3">
    <source>
        <dbReference type="EMBL" id="CAL1543814.1"/>
    </source>
</evidence>
<evidence type="ECO:0000256" key="1">
    <source>
        <dbReference type="SAM" id="MobiDB-lite"/>
    </source>
</evidence>
<evidence type="ECO:0000313" key="4">
    <source>
        <dbReference type="Proteomes" id="UP001497497"/>
    </source>
</evidence>
<gene>
    <name evidence="3" type="ORF">GSLYS_00017327001</name>
</gene>
<accession>A0AAV2IAN0</accession>
<feature type="signal peptide" evidence="2">
    <location>
        <begin position="1"/>
        <end position="21"/>
    </location>
</feature>
<feature type="compositionally biased region" description="Polar residues" evidence="1">
    <location>
        <begin position="23"/>
        <end position="50"/>
    </location>
</feature>
<name>A0AAV2IAN0_LYMST</name>
<dbReference type="EMBL" id="CAXITT010000577">
    <property type="protein sequence ID" value="CAL1543814.1"/>
    <property type="molecule type" value="Genomic_DNA"/>
</dbReference>
<feature type="region of interest" description="Disordered" evidence="1">
    <location>
        <begin position="23"/>
        <end position="56"/>
    </location>
</feature>
<comment type="caution">
    <text evidence="3">The sequence shown here is derived from an EMBL/GenBank/DDBJ whole genome shotgun (WGS) entry which is preliminary data.</text>
</comment>
<evidence type="ECO:0000256" key="2">
    <source>
        <dbReference type="SAM" id="SignalP"/>
    </source>
</evidence>
<protein>
    <submittedName>
        <fullName evidence="3">Uncharacterized protein</fullName>
    </submittedName>
</protein>
<dbReference type="AlphaFoldDB" id="A0AAV2IAN0"/>
<sequence>MGKSFIVLFAIVAAVITVTLSSGPDTSGANGGSQTNATVANGGSQTNGTVANGGSQTNGTGNTLNILKNIYFANGGSQTNGTGANGGSQTNGTVANGGSQTNGTGNTLNILKKYILDNLSFAYILSGSSTVVKASAFLIVFASIASTIF</sequence>
<dbReference type="Proteomes" id="UP001497497">
    <property type="component" value="Unassembled WGS sequence"/>
</dbReference>